<keyword evidence="1" id="KW-0597">Phosphoprotein</keyword>
<dbReference type="PANTHER" id="PTHR23308">
    <property type="entry name" value="NUCLEAR INHIBITOR OF PROTEIN PHOSPHATASE-1"/>
    <property type="match status" value="1"/>
</dbReference>
<dbReference type="SMART" id="SM00240">
    <property type="entry name" value="FHA"/>
    <property type="match status" value="1"/>
</dbReference>
<protein>
    <recommendedName>
        <fullName evidence="3">FHA domain-containing protein</fullName>
    </recommendedName>
</protein>
<proteinExistence type="predicted"/>
<name>A0ABP7D2F8_9ACTN</name>
<dbReference type="Proteomes" id="UP001500051">
    <property type="component" value="Unassembled WGS sequence"/>
</dbReference>
<dbReference type="InterPro" id="IPR050923">
    <property type="entry name" value="Cell_Proc_Reg/RNA_Proc"/>
</dbReference>
<dbReference type="InterPro" id="IPR008984">
    <property type="entry name" value="SMAD_FHA_dom_sf"/>
</dbReference>
<dbReference type="InterPro" id="IPR000253">
    <property type="entry name" value="FHA_dom"/>
</dbReference>
<dbReference type="Gene3D" id="4.10.1060.50">
    <property type="match status" value="1"/>
</dbReference>
<dbReference type="EMBL" id="BAAAYX010000003">
    <property type="protein sequence ID" value="GAA3698215.1"/>
    <property type="molecule type" value="Genomic_DNA"/>
</dbReference>
<dbReference type="Gene3D" id="2.60.200.20">
    <property type="match status" value="1"/>
</dbReference>
<dbReference type="PROSITE" id="PS50006">
    <property type="entry name" value="FHA_DOMAIN"/>
    <property type="match status" value="1"/>
</dbReference>
<dbReference type="Pfam" id="PF00498">
    <property type="entry name" value="FHA"/>
    <property type="match status" value="1"/>
</dbReference>
<evidence type="ECO:0000256" key="2">
    <source>
        <dbReference type="SAM" id="MobiDB-lite"/>
    </source>
</evidence>
<dbReference type="RefSeq" id="WP_344811503.1">
    <property type="nucleotide sequence ID" value="NZ_BAAAYX010000003.1"/>
</dbReference>
<accession>A0ABP7D2F8</accession>
<dbReference type="InterPro" id="IPR026870">
    <property type="entry name" value="Zinc_ribbon_dom"/>
</dbReference>
<feature type="compositionally biased region" description="Low complexity" evidence="2">
    <location>
        <begin position="29"/>
        <end position="49"/>
    </location>
</feature>
<feature type="domain" description="FHA" evidence="3">
    <location>
        <begin position="111"/>
        <end position="160"/>
    </location>
</feature>
<evidence type="ECO:0000313" key="4">
    <source>
        <dbReference type="EMBL" id="GAA3698215.1"/>
    </source>
</evidence>
<dbReference type="Pfam" id="PF13240">
    <property type="entry name" value="Zn_Ribbon_1"/>
    <property type="match status" value="1"/>
</dbReference>
<evidence type="ECO:0000259" key="3">
    <source>
        <dbReference type="PROSITE" id="PS50006"/>
    </source>
</evidence>
<gene>
    <name evidence="4" type="ORF">GCM10022204_13110</name>
</gene>
<comment type="caution">
    <text evidence="4">The sequence shown here is derived from an EMBL/GenBank/DDBJ whole genome shotgun (WGS) entry which is preliminary data.</text>
</comment>
<organism evidence="4 5">
    <name type="scientific">Microlunatus aurantiacus</name>
    <dbReference type="NCBI Taxonomy" id="446786"/>
    <lineage>
        <taxon>Bacteria</taxon>
        <taxon>Bacillati</taxon>
        <taxon>Actinomycetota</taxon>
        <taxon>Actinomycetes</taxon>
        <taxon>Propionibacteriales</taxon>
        <taxon>Propionibacteriaceae</taxon>
        <taxon>Microlunatus</taxon>
    </lineage>
</organism>
<evidence type="ECO:0000256" key="1">
    <source>
        <dbReference type="ARBA" id="ARBA00022553"/>
    </source>
</evidence>
<reference evidence="5" key="1">
    <citation type="journal article" date="2019" name="Int. J. Syst. Evol. Microbiol.">
        <title>The Global Catalogue of Microorganisms (GCM) 10K type strain sequencing project: providing services to taxonomists for standard genome sequencing and annotation.</title>
        <authorList>
            <consortium name="The Broad Institute Genomics Platform"/>
            <consortium name="The Broad Institute Genome Sequencing Center for Infectious Disease"/>
            <person name="Wu L."/>
            <person name="Ma J."/>
        </authorList>
    </citation>
    <scope>NUCLEOTIDE SEQUENCE [LARGE SCALE GENOMIC DNA]</scope>
    <source>
        <strain evidence="5">JCM 16548</strain>
    </source>
</reference>
<dbReference type="SUPFAM" id="SSF49879">
    <property type="entry name" value="SMAD/FHA domain"/>
    <property type="match status" value="1"/>
</dbReference>
<keyword evidence="5" id="KW-1185">Reference proteome</keyword>
<dbReference type="InterPro" id="IPR038587">
    <property type="entry name" value="Ribosomal_eL40_sf"/>
</dbReference>
<feature type="region of interest" description="Disordered" evidence="2">
    <location>
        <begin position="25"/>
        <end position="59"/>
    </location>
</feature>
<sequence>MPFCRNCGHDNPEGSNFCGQCGSALRPDSAASPLSQTSPASPSSAPRSSTGDTTRTIPPVTVSAVVPDADVEGLSAEDEAAVNALPRGSALLIVQRGPNAGSRFLLNTDQVSAGRHQDSDIFLDDISVSRRHATFTRTPDGTVLTDRGSLNGTYVNKDLVDSTLLRHGDEVQVGKFRLIYFASPQGGG</sequence>
<evidence type="ECO:0000313" key="5">
    <source>
        <dbReference type="Proteomes" id="UP001500051"/>
    </source>
</evidence>